<feature type="transmembrane region" description="Helical" evidence="6">
    <location>
        <begin position="247"/>
        <end position="273"/>
    </location>
</feature>
<evidence type="ECO:0000313" key="8">
    <source>
        <dbReference type="Proteomes" id="UP000269692"/>
    </source>
</evidence>
<evidence type="ECO:0000256" key="3">
    <source>
        <dbReference type="ARBA" id="ARBA00022692"/>
    </source>
</evidence>
<evidence type="ECO:0000256" key="4">
    <source>
        <dbReference type="ARBA" id="ARBA00022989"/>
    </source>
</evidence>
<evidence type="ECO:0000313" key="7">
    <source>
        <dbReference type="EMBL" id="RLP75157.1"/>
    </source>
</evidence>
<dbReference type="GO" id="GO:0015658">
    <property type="term" value="F:branched-chain amino acid transmembrane transporter activity"/>
    <property type="evidence" value="ECO:0007669"/>
    <property type="project" value="InterPro"/>
</dbReference>
<feature type="transmembrane region" description="Helical" evidence="6">
    <location>
        <begin position="109"/>
        <end position="128"/>
    </location>
</feature>
<reference evidence="7 8" key="1">
    <citation type="submission" date="2018-10" db="EMBL/GenBank/DDBJ databases">
        <title>Xanthobacter tagetidis genome sequencing and assembly.</title>
        <authorList>
            <person name="Maclea K.S."/>
            <person name="Goen A.E."/>
            <person name="Fatima S.A."/>
        </authorList>
    </citation>
    <scope>NUCLEOTIDE SEQUENCE [LARGE SCALE GENOMIC DNA]</scope>
    <source>
        <strain evidence="7 8">ATCC 700314</strain>
    </source>
</reference>
<proteinExistence type="predicted"/>
<organism evidence="7 8">
    <name type="scientific">Xanthobacter tagetidis</name>
    <dbReference type="NCBI Taxonomy" id="60216"/>
    <lineage>
        <taxon>Bacteria</taxon>
        <taxon>Pseudomonadati</taxon>
        <taxon>Pseudomonadota</taxon>
        <taxon>Alphaproteobacteria</taxon>
        <taxon>Hyphomicrobiales</taxon>
        <taxon>Xanthobacteraceae</taxon>
        <taxon>Xanthobacter</taxon>
    </lineage>
</organism>
<comment type="caution">
    <text evidence="7">The sequence shown here is derived from an EMBL/GenBank/DDBJ whole genome shotgun (WGS) entry which is preliminary data.</text>
</comment>
<accession>A0A3L7A4L3</accession>
<feature type="transmembrane region" description="Helical" evidence="6">
    <location>
        <begin position="208"/>
        <end position="235"/>
    </location>
</feature>
<gene>
    <name evidence="7" type="ORF">D9R14_17405</name>
</gene>
<name>A0A3L7A4L3_9HYPH</name>
<dbReference type="InterPro" id="IPR001851">
    <property type="entry name" value="ABC_transp_permease"/>
</dbReference>
<comment type="subcellular location">
    <subcellularLocation>
        <location evidence="1">Cell membrane</location>
        <topology evidence="1">Multi-pass membrane protein</topology>
    </subcellularLocation>
</comment>
<dbReference type="Proteomes" id="UP000269692">
    <property type="component" value="Unassembled WGS sequence"/>
</dbReference>
<dbReference type="PANTHER" id="PTHR30482:SF17">
    <property type="entry name" value="ABC TRANSPORTER ATP-BINDING PROTEIN"/>
    <property type="match status" value="1"/>
</dbReference>
<dbReference type="CDD" id="cd06581">
    <property type="entry name" value="TM_PBP1_LivM_like"/>
    <property type="match status" value="1"/>
</dbReference>
<dbReference type="AlphaFoldDB" id="A0A3L7A4L3"/>
<evidence type="ECO:0000256" key="1">
    <source>
        <dbReference type="ARBA" id="ARBA00004651"/>
    </source>
</evidence>
<dbReference type="PANTHER" id="PTHR30482">
    <property type="entry name" value="HIGH-AFFINITY BRANCHED-CHAIN AMINO ACID TRANSPORT SYSTEM PERMEASE"/>
    <property type="match status" value="1"/>
</dbReference>
<keyword evidence="2" id="KW-1003">Cell membrane</keyword>
<feature type="transmembrane region" description="Helical" evidence="6">
    <location>
        <begin position="285"/>
        <end position="307"/>
    </location>
</feature>
<keyword evidence="4 6" id="KW-1133">Transmembrane helix</keyword>
<sequence length="316" mass="33668">MKTTLAFLAVLAAFAAAPFALGPYYTTLIIPILAYAIALIGLNLLFGYGGLLSFGHAMFLAIGAYASAVMGAKLGVRSFEAQLIVAMLASGTVAGLIGLLCLRYTTIFFSMLTLAFGMIFHSFLFKFYDLTGGESGISVPRPSLFGASHAGLSKTAFLVGPFYWYALGLFAVMFLVMALVVASPFGLALKAARDNERKTAFLGVPVFWVRYVAFVLSGIYCAVGGAVLAVSIGAADPELSFWTQSGNMIFIIILGGLGQLFGPVVGAVSFTLLQDALMANTQYWRFALGAILALIIIFAPRGILGLITRALDWRRR</sequence>
<feature type="transmembrane region" description="Helical" evidence="6">
    <location>
        <begin position="25"/>
        <end position="46"/>
    </location>
</feature>
<evidence type="ECO:0000256" key="5">
    <source>
        <dbReference type="ARBA" id="ARBA00023136"/>
    </source>
</evidence>
<evidence type="ECO:0000256" key="6">
    <source>
        <dbReference type="SAM" id="Phobius"/>
    </source>
</evidence>
<dbReference type="EMBL" id="RCTF01000016">
    <property type="protein sequence ID" value="RLP75157.1"/>
    <property type="molecule type" value="Genomic_DNA"/>
</dbReference>
<evidence type="ECO:0000256" key="2">
    <source>
        <dbReference type="ARBA" id="ARBA00022475"/>
    </source>
</evidence>
<feature type="transmembrane region" description="Helical" evidence="6">
    <location>
        <begin position="162"/>
        <end position="187"/>
    </location>
</feature>
<keyword evidence="3 6" id="KW-0812">Transmembrane</keyword>
<dbReference type="Pfam" id="PF02653">
    <property type="entry name" value="BPD_transp_2"/>
    <property type="match status" value="1"/>
</dbReference>
<dbReference type="OrthoDB" id="9804361at2"/>
<protein>
    <submittedName>
        <fullName evidence="7">Branched-chain amino acid ABC transporter permease</fullName>
    </submittedName>
</protein>
<dbReference type="RefSeq" id="WP_121624623.1">
    <property type="nucleotide sequence ID" value="NZ_JACIIW010000011.1"/>
</dbReference>
<keyword evidence="5 6" id="KW-0472">Membrane</keyword>
<keyword evidence="8" id="KW-1185">Reference proteome</keyword>
<dbReference type="GO" id="GO:0005886">
    <property type="term" value="C:plasma membrane"/>
    <property type="evidence" value="ECO:0007669"/>
    <property type="project" value="UniProtKB-SubCell"/>
</dbReference>
<feature type="transmembrane region" description="Helical" evidence="6">
    <location>
        <begin position="82"/>
        <end position="102"/>
    </location>
</feature>
<dbReference type="InterPro" id="IPR043428">
    <property type="entry name" value="LivM-like"/>
</dbReference>